<sequence>MLYKGNVIQNCSKCSTGQTTGPGQPSRPKILIVYHSGAEGLTPLGHRSYRGLPDAYTSWVPVLTLVGTLRSATPVEFWSYTAERRSYTCADSDAYRGYPALPLRYPVLRRLGTNTAGAPVFFDYQCTPRQGYKKTETESHNSG</sequence>
<reference evidence="1 2" key="1">
    <citation type="journal article" date="2019" name="Sci. Rep.">
        <title>Orb-weaving spider Araneus ventricosus genome elucidates the spidroin gene catalogue.</title>
        <authorList>
            <person name="Kono N."/>
            <person name="Nakamura H."/>
            <person name="Ohtoshi R."/>
            <person name="Moran D.A.P."/>
            <person name="Shinohara A."/>
            <person name="Yoshida Y."/>
            <person name="Fujiwara M."/>
            <person name="Mori M."/>
            <person name="Tomita M."/>
            <person name="Arakawa K."/>
        </authorList>
    </citation>
    <scope>NUCLEOTIDE SEQUENCE [LARGE SCALE GENOMIC DNA]</scope>
</reference>
<protein>
    <submittedName>
        <fullName evidence="1">Uncharacterized protein</fullName>
    </submittedName>
</protein>
<gene>
    <name evidence="1" type="ORF">AVEN_131012_1</name>
</gene>
<proteinExistence type="predicted"/>
<evidence type="ECO:0000313" key="2">
    <source>
        <dbReference type="Proteomes" id="UP000499080"/>
    </source>
</evidence>
<accession>A0A4Y2TVQ6</accession>
<comment type="caution">
    <text evidence="1">The sequence shown here is derived from an EMBL/GenBank/DDBJ whole genome shotgun (WGS) entry which is preliminary data.</text>
</comment>
<evidence type="ECO:0000313" key="1">
    <source>
        <dbReference type="EMBL" id="GBO04362.1"/>
    </source>
</evidence>
<dbReference type="AlphaFoldDB" id="A0A4Y2TVQ6"/>
<keyword evidence="2" id="KW-1185">Reference proteome</keyword>
<name>A0A4Y2TVQ6_ARAVE</name>
<dbReference type="Proteomes" id="UP000499080">
    <property type="component" value="Unassembled WGS sequence"/>
</dbReference>
<dbReference type="EMBL" id="BGPR01031348">
    <property type="protein sequence ID" value="GBO04362.1"/>
    <property type="molecule type" value="Genomic_DNA"/>
</dbReference>
<organism evidence="1 2">
    <name type="scientific">Araneus ventricosus</name>
    <name type="common">Orbweaver spider</name>
    <name type="synonym">Epeira ventricosa</name>
    <dbReference type="NCBI Taxonomy" id="182803"/>
    <lineage>
        <taxon>Eukaryota</taxon>
        <taxon>Metazoa</taxon>
        <taxon>Ecdysozoa</taxon>
        <taxon>Arthropoda</taxon>
        <taxon>Chelicerata</taxon>
        <taxon>Arachnida</taxon>
        <taxon>Araneae</taxon>
        <taxon>Araneomorphae</taxon>
        <taxon>Entelegynae</taxon>
        <taxon>Araneoidea</taxon>
        <taxon>Araneidae</taxon>
        <taxon>Araneus</taxon>
    </lineage>
</organism>